<evidence type="ECO:0000259" key="3">
    <source>
        <dbReference type="Pfam" id="PF17746"/>
    </source>
</evidence>
<gene>
    <name evidence="1 4" type="primary">sfsA</name>
    <name evidence="4" type="ORF">ISALK_03885</name>
</gene>
<dbReference type="Proteomes" id="UP000449710">
    <property type="component" value="Unassembled WGS sequence"/>
</dbReference>
<keyword evidence="5" id="KW-1185">Reference proteome</keyword>
<comment type="caution">
    <text evidence="4">The sequence shown here is derived from an EMBL/GenBank/DDBJ whole genome shotgun (WGS) entry which is preliminary data.</text>
</comment>
<dbReference type="RefSeq" id="WP_160719237.1">
    <property type="nucleotide sequence ID" value="NZ_SUMG01000003.1"/>
</dbReference>
<dbReference type="Pfam" id="PF17746">
    <property type="entry name" value="SfsA_N"/>
    <property type="match status" value="1"/>
</dbReference>
<feature type="domain" description="Sugar fermentation stimulation protein C-terminal" evidence="2">
    <location>
        <begin position="85"/>
        <end position="223"/>
    </location>
</feature>
<dbReference type="PANTHER" id="PTHR30545:SF2">
    <property type="entry name" value="SUGAR FERMENTATION STIMULATION PROTEIN A"/>
    <property type="match status" value="1"/>
</dbReference>
<dbReference type="Gene3D" id="3.40.1350.60">
    <property type="match status" value="1"/>
</dbReference>
<comment type="similarity">
    <text evidence="1">Belongs to the SfsA family.</text>
</comment>
<dbReference type="NCBIfam" id="TIGR00230">
    <property type="entry name" value="sfsA"/>
    <property type="match status" value="1"/>
</dbReference>
<name>A0AA43XJW9_9CLOT</name>
<dbReference type="InterPro" id="IPR041465">
    <property type="entry name" value="SfsA_N"/>
</dbReference>
<evidence type="ECO:0000313" key="5">
    <source>
        <dbReference type="Proteomes" id="UP000449710"/>
    </source>
</evidence>
<dbReference type="Pfam" id="PF03749">
    <property type="entry name" value="SfsA"/>
    <property type="match status" value="1"/>
</dbReference>
<dbReference type="InterPro" id="IPR005224">
    <property type="entry name" value="SfsA"/>
</dbReference>
<accession>A0AA43XJW9</accession>
<dbReference type="GO" id="GO:0003677">
    <property type="term" value="F:DNA binding"/>
    <property type="evidence" value="ECO:0007669"/>
    <property type="project" value="InterPro"/>
</dbReference>
<reference evidence="4 5" key="1">
    <citation type="submission" date="2019-04" db="EMBL/GenBank/DDBJ databases">
        <title>Isachenkonia alkalipeptolytica gen. nov. sp. nov. a new anaerobic, alkiliphilic organothrophic bacterium capable to reduce synthesized ferrihydrite isolated from a soda lake.</title>
        <authorList>
            <person name="Toshchakov S.V."/>
            <person name="Zavarzina D.G."/>
            <person name="Zhilina T.N."/>
            <person name="Kostrikina N.A."/>
            <person name="Kublanov I.V."/>
        </authorList>
    </citation>
    <scope>NUCLEOTIDE SEQUENCE [LARGE SCALE GENOMIC DNA]</scope>
    <source>
        <strain evidence="4 5">Z-1701</strain>
    </source>
</reference>
<dbReference type="EMBL" id="SUMG01000003">
    <property type="protein sequence ID" value="NBG87634.1"/>
    <property type="molecule type" value="Genomic_DNA"/>
</dbReference>
<dbReference type="HAMAP" id="MF_00095">
    <property type="entry name" value="SfsA"/>
    <property type="match status" value="1"/>
</dbReference>
<evidence type="ECO:0000259" key="2">
    <source>
        <dbReference type="Pfam" id="PF03749"/>
    </source>
</evidence>
<dbReference type="AlphaFoldDB" id="A0AA43XJW9"/>
<dbReference type="InterPro" id="IPR040452">
    <property type="entry name" value="SfsA_C"/>
</dbReference>
<evidence type="ECO:0000313" key="4">
    <source>
        <dbReference type="EMBL" id="NBG87634.1"/>
    </source>
</evidence>
<evidence type="ECO:0000256" key="1">
    <source>
        <dbReference type="HAMAP-Rule" id="MF_00095"/>
    </source>
</evidence>
<dbReference type="Gene3D" id="2.40.50.580">
    <property type="match status" value="1"/>
</dbReference>
<organism evidence="4 5">
    <name type="scientific">Isachenkonia alkalipeptolytica</name>
    <dbReference type="NCBI Taxonomy" id="2565777"/>
    <lineage>
        <taxon>Bacteria</taxon>
        <taxon>Bacillati</taxon>
        <taxon>Bacillota</taxon>
        <taxon>Clostridia</taxon>
        <taxon>Eubacteriales</taxon>
        <taxon>Clostridiaceae</taxon>
        <taxon>Isachenkonia</taxon>
    </lineage>
</organism>
<feature type="domain" description="SfsA N-terminal OB" evidence="3">
    <location>
        <begin position="17"/>
        <end position="81"/>
    </location>
</feature>
<proteinExistence type="inferred from homology"/>
<dbReference type="PANTHER" id="PTHR30545">
    <property type="entry name" value="SUGAR FERMENTATION STIMULATION PROTEIN A"/>
    <property type="match status" value="1"/>
</dbReference>
<protein>
    <recommendedName>
        <fullName evidence="1">Sugar fermentation stimulation protein homolog</fullName>
    </recommendedName>
</protein>
<sequence length="237" mass="26537">MGFIEIPGEKVPGLFQRRVNRFIGEVFVEGSLERVHIANTGRMKELLVKDAAVILRKVDQPHRKTKFDLLMVYHGDTLVSIDSKLPNQLLEKAFKEGSIPGFEGFTTVKREVTFGKSRFDLSLLNPKTKKLALIEAKCVTLVKNEGLSTFPDAPTLRGVKHVLELMEGLKAGYRGEVFFVVQRKDGRFFRPNGAMDAEFSKAVTLAKKAGVNFRAYNCEVTPKGIQLLEEIPVEIEG</sequence>
<dbReference type="CDD" id="cd22359">
    <property type="entry name" value="SfsA-like_bacterial"/>
    <property type="match status" value="1"/>
</dbReference>